<sequence length="113" mass="13159">MRFALQEAAKGKRGIQWLEMACMMRHVTALSWLVREVEQGRLALQGEVTCSQLRTLITELSSLPDDVLPEERYFLPADYWGEISPICDEQLPTWPLVYNRPLSIHLSRDWLMI</sequence>
<name>A0A2N3IXR3_AERSO</name>
<dbReference type="Proteomes" id="UP000233526">
    <property type="component" value="Unassembled WGS sequence"/>
</dbReference>
<proteinExistence type="predicted"/>
<accession>A0A2N3IXR3</accession>
<dbReference type="EMBL" id="LJZX01000038">
    <property type="protein sequence ID" value="PKQ77529.1"/>
    <property type="molecule type" value="Genomic_DNA"/>
</dbReference>
<gene>
    <name evidence="1" type="ORF">AOX56_17300</name>
</gene>
<evidence type="ECO:0000313" key="2">
    <source>
        <dbReference type="Proteomes" id="UP000233526"/>
    </source>
</evidence>
<organism evidence="1 2">
    <name type="scientific">Aeromonas sobria</name>
    <dbReference type="NCBI Taxonomy" id="646"/>
    <lineage>
        <taxon>Bacteria</taxon>
        <taxon>Pseudomonadati</taxon>
        <taxon>Pseudomonadota</taxon>
        <taxon>Gammaproteobacteria</taxon>
        <taxon>Aeromonadales</taxon>
        <taxon>Aeromonadaceae</taxon>
        <taxon>Aeromonas</taxon>
    </lineage>
</organism>
<protein>
    <submittedName>
        <fullName evidence="1">Uncharacterized protein</fullName>
    </submittedName>
</protein>
<dbReference type="AlphaFoldDB" id="A0A2N3IXR3"/>
<reference evidence="1 2" key="1">
    <citation type="journal article" date="2017" name="Front. Microbiol.">
        <title>Strong Genomic and Phenotypic Heterogeneity in the Aeromonas sobria Species Complex.</title>
        <authorList>
            <person name="Gauthier J."/>
            <person name="Vincent A.T."/>
            <person name="Charette S.J."/>
            <person name="Derome N."/>
        </authorList>
    </citation>
    <scope>NUCLEOTIDE SEQUENCE [LARGE SCALE GENOMIC DNA]</scope>
    <source>
        <strain evidence="1 2">JF2635</strain>
    </source>
</reference>
<evidence type="ECO:0000313" key="1">
    <source>
        <dbReference type="EMBL" id="PKQ77529.1"/>
    </source>
</evidence>
<comment type="caution">
    <text evidence="1">The sequence shown here is derived from an EMBL/GenBank/DDBJ whole genome shotgun (WGS) entry which is preliminary data.</text>
</comment>